<dbReference type="Gramene" id="Mp6g08340.1">
    <property type="protein sequence ID" value="Mp6g08340.1.cds1"/>
    <property type="gene ID" value="Mp6g08340"/>
</dbReference>
<accession>A0A2R6WT32</accession>
<sequence>MQLYEDKSGGRERERERERESMHTVVCISMTSLERSARTVTELERGGFVGYDRSDLRRDSCVWHCSWAATRGRFSEVRG</sequence>
<proteinExistence type="predicted"/>
<reference evidence="3" key="1">
    <citation type="journal article" date="2017" name="Cell">
        <title>Insights into land plant evolution garnered from the Marchantia polymorpha genome.</title>
        <authorList>
            <person name="Bowman J.L."/>
            <person name="Kohchi T."/>
            <person name="Yamato K.T."/>
            <person name="Jenkins J."/>
            <person name="Shu S."/>
            <person name="Ishizaki K."/>
            <person name="Yamaoka S."/>
            <person name="Nishihama R."/>
            <person name="Nakamura Y."/>
            <person name="Berger F."/>
            <person name="Adam C."/>
            <person name="Aki S.S."/>
            <person name="Althoff F."/>
            <person name="Araki T."/>
            <person name="Arteaga-Vazquez M.A."/>
            <person name="Balasubrmanian S."/>
            <person name="Barry K."/>
            <person name="Bauer D."/>
            <person name="Boehm C.R."/>
            <person name="Briginshaw L."/>
            <person name="Caballero-Perez J."/>
            <person name="Catarino B."/>
            <person name="Chen F."/>
            <person name="Chiyoda S."/>
            <person name="Chovatia M."/>
            <person name="Davies K.M."/>
            <person name="Delmans M."/>
            <person name="Demura T."/>
            <person name="Dierschke T."/>
            <person name="Dolan L."/>
            <person name="Dorantes-Acosta A.E."/>
            <person name="Eklund D.M."/>
            <person name="Florent S.N."/>
            <person name="Flores-Sandoval E."/>
            <person name="Fujiyama A."/>
            <person name="Fukuzawa H."/>
            <person name="Galik B."/>
            <person name="Grimanelli D."/>
            <person name="Grimwood J."/>
            <person name="Grossniklaus U."/>
            <person name="Hamada T."/>
            <person name="Haseloff J."/>
            <person name="Hetherington A.J."/>
            <person name="Higo A."/>
            <person name="Hirakawa Y."/>
            <person name="Hundley H.N."/>
            <person name="Ikeda Y."/>
            <person name="Inoue K."/>
            <person name="Inoue S.I."/>
            <person name="Ishida S."/>
            <person name="Jia Q."/>
            <person name="Kakita M."/>
            <person name="Kanazawa T."/>
            <person name="Kawai Y."/>
            <person name="Kawashima T."/>
            <person name="Kennedy M."/>
            <person name="Kinose K."/>
            <person name="Kinoshita T."/>
            <person name="Kohara Y."/>
            <person name="Koide E."/>
            <person name="Komatsu K."/>
            <person name="Kopischke S."/>
            <person name="Kubo M."/>
            <person name="Kyozuka J."/>
            <person name="Lagercrantz U."/>
            <person name="Lin S.S."/>
            <person name="Lindquist E."/>
            <person name="Lipzen A.M."/>
            <person name="Lu C.W."/>
            <person name="De Luna E."/>
            <person name="Martienssen R.A."/>
            <person name="Minamino N."/>
            <person name="Mizutani M."/>
            <person name="Mizutani M."/>
            <person name="Mochizuki N."/>
            <person name="Monte I."/>
            <person name="Mosher R."/>
            <person name="Nagasaki H."/>
            <person name="Nakagami H."/>
            <person name="Naramoto S."/>
            <person name="Nishitani K."/>
            <person name="Ohtani M."/>
            <person name="Okamoto T."/>
            <person name="Okumura M."/>
            <person name="Phillips J."/>
            <person name="Pollak B."/>
            <person name="Reinders A."/>
            <person name="Rovekamp M."/>
            <person name="Sano R."/>
            <person name="Sawa S."/>
            <person name="Schmid M.W."/>
            <person name="Shirakawa M."/>
            <person name="Solano R."/>
            <person name="Spunde A."/>
            <person name="Suetsugu N."/>
            <person name="Sugano S."/>
            <person name="Sugiyama A."/>
            <person name="Sun R."/>
            <person name="Suzuki Y."/>
            <person name="Takenaka M."/>
            <person name="Takezawa D."/>
            <person name="Tomogane H."/>
            <person name="Tsuzuki M."/>
            <person name="Ueda T."/>
            <person name="Umeda M."/>
            <person name="Ward J.M."/>
            <person name="Watanabe Y."/>
            <person name="Yazaki K."/>
            <person name="Yokoyama R."/>
            <person name="Yoshitake Y."/>
            <person name="Yotsui I."/>
            <person name="Zachgo S."/>
            <person name="Schmutz J."/>
        </authorList>
    </citation>
    <scope>NUCLEOTIDE SEQUENCE [LARGE SCALE GENOMIC DNA]</scope>
    <source>
        <strain evidence="3">Tak-1</strain>
    </source>
</reference>
<dbReference type="Proteomes" id="UP000244005">
    <property type="component" value="Unassembled WGS sequence"/>
</dbReference>
<gene>
    <name evidence="2" type="ORF">MARPO_0060s0087</name>
</gene>
<organism evidence="2 3">
    <name type="scientific">Marchantia polymorpha</name>
    <name type="common">Common liverwort</name>
    <name type="synonym">Marchantia aquatica</name>
    <dbReference type="NCBI Taxonomy" id="3197"/>
    <lineage>
        <taxon>Eukaryota</taxon>
        <taxon>Viridiplantae</taxon>
        <taxon>Streptophyta</taxon>
        <taxon>Embryophyta</taxon>
        <taxon>Marchantiophyta</taxon>
        <taxon>Marchantiopsida</taxon>
        <taxon>Marchantiidae</taxon>
        <taxon>Marchantiales</taxon>
        <taxon>Marchantiaceae</taxon>
        <taxon>Marchantia</taxon>
    </lineage>
</organism>
<dbReference type="EMBL" id="KZ772732">
    <property type="protein sequence ID" value="PTQ37011.1"/>
    <property type="molecule type" value="Genomic_DNA"/>
</dbReference>
<evidence type="ECO:0000256" key="1">
    <source>
        <dbReference type="SAM" id="MobiDB-lite"/>
    </source>
</evidence>
<keyword evidence="3" id="KW-1185">Reference proteome</keyword>
<protein>
    <submittedName>
        <fullName evidence="2">Uncharacterized protein</fullName>
    </submittedName>
</protein>
<evidence type="ECO:0000313" key="2">
    <source>
        <dbReference type="EMBL" id="PTQ37011.1"/>
    </source>
</evidence>
<evidence type="ECO:0000313" key="3">
    <source>
        <dbReference type="Proteomes" id="UP000244005"/>
    </source>
</evidence>
<name>A0A2R6WT32_MARPO</name>
<feature type="region of interest" description="Disordered" evidence="1">
    <location>
        <begin position="1"/>
        <end position="22"/>
    </location>
</feature>
<dbReference type="AlphaFoldDB" id="A0A2R6WT32"/>